<dbReference type="SUPFAM" id="SSF50494">
    <property type="entry name" value="Trypsin-like serine proteases"/>
    <property type="match status" value="1"/>
</dbReference>
<evidence type="ECO:0000313" key="2">
    <source>
        <dbReference type="EMBL" id="KAE9397856.1"/>
    </source>
</evidence>
<evidence type="ECO:0000256" key="1">
    <source>
        <dbReference type="SAM" id="Coils"/>
    </source>
</evidence>
<dbReference type="EMBL" id="ML769491">
    <property type="protein sequence ID" value="KAE9397856.1"/>
    <property type="molecule type" value="Genomic_DNA"/>
</dbReference>
<organism evidence="2 3">
    <name type="scientific">Gymnopus androsaceus JB14</name>
    <dbReference type="NCBI Taxonomy" id="1447944"/>
    <lineage>
        <taxon>Eukaryota</taxon>
        <taxon>Fungi</taxon>
        <taxon>Dikarya</taxon>
        <taxon>Basidiomycota</taxon>
        <taxon>Agaricomycotina</taxon>
        <taxon>Agaricomycetes</taxon>
        <taxon>Agaricomycetidae</taxon>
        <taxon>Agaricales</taxon>
        <taxon>Marasmiineae</taxon>
        <taxon>Omphalotaceae</taxon>
        <taxon>Gymnopus</taxon>
    </lineage>
</organism>
<evidence type="ECO:0000313" key="3">
    <source>
        <dbReference type="Proteomes" id="UP000799118"/>
    </source>
</evidence>
<accession>A0A6A4HIE9</accession>
<sequence>MISDIHPTQSSSLLTLPSPLSEKEAGLYYFGLPSRPVLVARSSTTPWEAPTGPGAFCQPKELHPVGNHALQEVWEDNLALKLHALLEVMQVKWTSTDVVRIGNLGESEAPAILWIGVMPKSLSGDDGVVVASKCRDILVEYDITDIDVEIRESIVTRSAGPKLLTSTYSDDTADVRDPLTTNLGLPVGSQSTPCAEGTGGFFITEGGSPERLLLVTARHVVLPRGRKSENIHFQSKDNSAPPYNVMLFSDTSFRRYLESLEHKIDLHTSSIEILERRMRWLETDERANTTLRQEAQFMLDKLRRETEEHKTLYQDVLTHWATPESRVLGHVVLSPPIKRGAGTEGYTQDWAVIEIDASKINATNFNGNAIDLGNRFSAAVFSCMMRPDPQNELSFTYPYDRLLQLKDIIPEEEIRRPKLDQNGKPCLIVIKRGSTTGLTVGRANGVFSYTREYFQDGEPETSKEWAILQFDSKSGAFSAKGDSGAVVVDGLGRMGGLLTGASGGTGRDSLDITYATPISFILKSMEENGLRNPNIHPVLARR</sequence>
<name>A0A6A4HIE9_9AGAR</name>
<keyword evidence="1" id="KW-0175">Coiled coil</keyword>
<dbReference type="OrthoDB" id="5424209at2759"/>
<dbReference type="Proteomes" id="UP000799118">
    <property type="component" value="Unassembled WGS sequence"/>
</dbReference>
<dbReference type="InterPro" id="IPR009003">
    <property type="entry name" value="Peptidase_S1_PA"/>
</dbReference>
<proteinExistence type="predicted"/>
<feature type="coiled-coil region" evidence="1">
    <location>
        <begin position="257"/>
        <end position="308"/>
    </location>
</feature>
<dbReference type="AlphaFoldDB" id="A0A6A4HIE9"/>
<keyword evidence="3" id="KW-1185">Reference proteome</keyword>
<gene>
    <name evidence="2" type="ORF">BT96DRAFT_859655</name>
</gene>
<reference evidence="2" key="1">
    <citation type="journal article" date="2019" name="Environ. Microbiol.">
        <title>Fungal ecological strategies reflected in gene transcription - a case study of two litter decomposers.</title>
        <authorList>
            <person name="Barbi F."/>
            <person name="Kohler A."/>
            <person name="Barry K."/>
            <person name="Baskaran P."/>
            <person name="Daum C."/>
            <person name="Fauchery L."/>
            <person name="Ihrmark K."/>
            <person name="Kuo A."/>
            <person name="LaButti K."/>
            <person name="Lipzen A."/>
            <person name="Morin E."/>
            <person name="Grigoriev I.V."/>
            <person name="Henrissat B."/>
            <person name="Lindahl B."/>
            <person name="Martin F."/>
        </authorList>
    </citation>
    <scope>NUCLEOTIDE SEQUENCE</scope>
    <source>
        <strain evidence="2">JB14</strain>
    </source>
</reference>
<protein>
    <submittedName>
        <fullName evidence="2">Uncharacterized protein</fullName>
    </submittedName>
</protein>